<feature type="region of interest" description="Disordered" evidence="1">
    <location>
        <begin position="52"/>
        <end position="109"/>
    </location>
</feature>
<proteinExistence type="predicted"/>
<feature type="compositionally biased region" description="Low complexity" evidence="1">
    <location>
        <begin position="226"/>
        <end position="241"/>
    </location>
</feature>
<protein>
    <recommendedName>
        <fullName evidence="6">Mid2 domain-containing protein</fullName>
    </recommendedName>
</protein>
<feature type="compositionally biased region" description="Polar residues" evidence="1">
    <location>
        <begin position="394"/>
        <end position="410"/>
    </location>
</feature>
<gene>
    <name evidence="4" type="ORF">EV421DRAFT_776428</name>
</gene>
<comment type="caution">
    <text evidence="4">The sequence shown here is derived from an EMBL/GenBank/DDBJ whole genome shotgun (WGS) entry which is preliminary data.</text>
</comment>
<feature type="compositionally biased region" description="Basic and acidic residues" evidence="1">
    <location>
        <begin position="442"/>
        <end position="452"/>
    </location>
</feature>
<feature type="transmembrane region" description="Helical" evidence="2">
    <location>
        <begin position="146"/>
        <end position="170"/>
    </location>
</feature>
<dbReference type="AlphaFoldDB" id="A0AA39JFQ6"/>
<feature type="compositionally biased region" description="Polar residues" evidence="1">
    <location>
        <begin position="242"/>
        <end position="255"/>
    </location>
</feature>
<organism evidence="4 5">
    <name type="scientific">Armillaria borealis</name>
    <dbReference type="NCBI Taxonomy" id="47425"/>
    <lineage>
        <taxon>Eukaryota</taxon>
        <taxon>Fungi</taxon>
        <taxon>Dikarya</taxon>
        <taxon>Basidiomycota</taxon>
        <taxon>Agaricomycotina</taxon>
        <taxon>Agaricomycetes</taxon>
        <taxon>Agaricomycetidae</taxon>
        <taxon>Agaricales</taxon>
        <taxon>Marasmiineae</taxon>
        <taxon>Physalacriaceae</taxon>
        <taxon>Armillaria</taxon>
    </lineage>
</organism>
<dbReference type="EMBL" id="JAUEPT010000033">
    <property type="protein sequence ID" value="KAK0440499.1"/>
    <property type="molecule type" value="Genomic_DNA"/>
</dbReference>
<keyword evidence="5" id="KW-1185">Reference proteome</keyword>
<keyword evidence="2" id="KW-0812">Transmembrane</keyword>
<feature type="chain" id="PRO_5041357649" description="Mid2 domain-containing protein" evidence="3">
    <location>
        <begin position="16"/>
        <end position="466"/>
    </location>
</feature>
<feature type="compositionally biased region" description="Polar residues" evidence="1">
    <location>
        <begin position="425"/>
        <end position="434"/>
    </location>
</feature>
<keyword evidence="2" id="KW-0472">Membrane</keyword>
<feature type="region of interest" description="Disordered" evidence="1">
    <location>
        <begin position="347"/>
        <end position="466"/>
    </location>
</feature>
<feature type="region of interest" description="Disordered" evidence="1">
    <location>
        <begin position="207"/>
        <end position="269"/>
    </location>
</feature>
<keyword evidence="3" id="KW-0732">Signal</keyword>
<evidence type="ECO:0000256" key="2">
    <source>
        <dbReference type="SAM" id="Phobius"/>
    </source>
</evidence>
<reference evidence="4" key="1">
    <citation type="submission" date="2023-06" db="EMBL/GenBank/DDBJ databases">
        <authorList>
            <consortium name="Lawrence Berkeley National Laboratory"/>
            <person name="Ahrendt S."/>
            <person name="Sahu N."/>
            <person name="Indic B."/>
            <person name="Wong-Bajracharya J."/>
            <person name="Merenyi Z."/>
            <person name="Ke H.-M."/>
            <person name="Monk M."/>
            <person name="Kocsube S."/>
            <person name="Drula E."/>
            <person name="Lipzen A."/>
            <person name="Balint B."/>
            <person name="Henrissat B."/>
            <person name="Andreopoulos B."/>
            <person name="Martin F.M."/>
            <person name="Harder C.B."/>
            <person name="Rigling D."/>
            <person name="Ford K.L."/>
            <person name="Foster G.D."/>
            <person name="Pangilinan J."/>
            <person name="Papanicolaou A."/>
            <person name="Barry K."/>
            <person name="LaButti K."/>
            <person name="Viragh M."/>
            <person name="Koriabine M."/>
            <person name="Yan M."/>
            <person name="Riley R."/>
            <person name="Champramary S."/>
            <person name="Plett K.L."/>
            <person name="Tsai I.J."/>
            <person name="Slot J."/>
            <person name="Sipos G."/>
            <person name="Plett J."/>
            <person name="Nagy L.G."/>
            <person name="Grigoriev I.V."/>
        </authorList>
    </citation>
    <scope>NUCLEOTIDE SEQUENCE</scope>
    <source>
        <strain evidence="4">FPL87.14</strain>
    </source>
</reference>
<evidence type="ECO:0008006" key="6">
    <source>
        <dbReference type="Google" id="ProtNLM"/>
    </source>
</evidence>
<evidence type="ECO:0000256" key="3">
    <source>
        <dbReference type="SAM" id="SignalP"/>
    </source>
</evidence>
<sequence length="466" mass="49825">MKAALIFPLCLPAFAVQVKNRQLIPPGANAIPTTTSSYDYWWPYPPGGVTSTTTPSAIPPTIPVEISEMPPESTDSSSIASVAASSDDINNTTRSSSSSSSSSTSATPTSSVSMITISVPPSSQSALPSPVTYPKKQPSGNKISMYLIPVLVIIGAILGSLCAWIGWGCLTRKGRRGKTELEVGPAYDSEAGRVKADEGFAWPSMETQRQEKAFLVPPTDPRQTRSSRPSRANAPSARVSRMNTTTTMASASVYSQVGEGDEDYEEERHDDDGMSFLDAYESDEEFIASARRPSSRAIGGRPQRVVSRRRNHVRADSDMIAEGGGLGRSVTGKSTGGFRIVEESPLPTPAVAKTPSGGLGGFFWGDQPETDKYTALPSRGQRSRSRSPVKPSRTNTTANQNHPLPQSPRQIMSPKLEGSLCFTPSMGQETSGRSGSEYDDALSLRKVEDIVGKSRSQKNLRIGGGQ</sequence>
<feature type="region of interest" description="Disordered" evidence="1">
    <location>
        <begin position="288"/>
        <end position="311"/>
    </location>
</feature>
<feature type="signal peptide" evidence="3">
    <location>
        <begin position="1"/>
        <end position="15"/>
    </location>
</feature>
<dbReference type="Proteomes" id="UP001175226">
    <property type="component" value="Unassembled WGS sequence"/>
</dbReference>
<feature type="compositionally biased region" description="Low complexity" evidence="1">
    <location>
        <begin position="73"/>
        <end position="109"/>
    </location>
</feature>
<evidence type="ECO:0000313" key="5">
    <source>
        <dbReference type="Proteomes" id="UP001175226"/>
    </source>
</evidence>
<evidence type="ECO:0000256" key="1">
    <source>
        <dbReference type="SAM" id="MobiDB-lite"/>
    </source>
</evidence>
<name>A0AA39JFQ6_9AGAR</name>
<keyword evidence="2" id="KW-1133">Transmembrane helix</keyword>
<evidence type="ECO:0000313" key="4">
    <source>
        <dbReference type="EMBL" id="KAK0440499.1"/>
    </source>
</evidence>
<accession>A0AA39JFQ6</accession>